<feature type="transmembrane region" description="Helical" evidence="1">
    <location>
        <begin position="177"/>
        <end position="198"/>
    </location>
</feature>
<proteinExistence type="predicted"/>
<reference evidence="2 3" key="1">
    <citation type="journal article" date="2019" name="Int. J. Syst. Evol. Microbiol.">
        <title>The Global Catalogue of Microorganisms (GCM) 10K type strain sequencing project: providing services to taxonomists for standard genome sequencing and annotation.</title>
        <authorList>
            <consortium name="The Broad Institute Genomics Platform"/>
            <consortium name="The Broad Institute Genome Sequencing Center for Infectious Disease"/>
            <person name="Wu L."/>
            <person name="Ma J."/>
        </authorList>
    </citation>
    <scope>NUCLEOTIDE SEQUENCE [LARGE SCALE GENOMIC DNA]</scope>
    <source>
        <strain evidence="2 3">JCM 14969</strain>
    </source>
</reference>
<evidence type="ECO:0000313" key="3">
    <source>
        <dbReference type="Proteomes" id="UP001500393"/>
    </source>
</evidence>
<organism evidence="2 3">
    <name type="scientific">Kribbella sancticallisti</name>
    <dbReference type="NCBI Taxonomy" id="460087"/>
    <lineage>
        <taxon>Bacteria</taxon>
        <taxon>Bacillati</taxon>
        <taxon>Actinomycetota</taxon>
        <taxon>Actinomycetes</taxon>
        <taxon>Propionibacteriales</taxon>
        <taxon>Kribbellaceae</taxon>
        <taxon>Kribbella</taxon>
    </lineage>
</organism>
<dbReference type="EMBL" id="BAAAOS010000025">
    <property type="protein sequence ID" value="GAA1583084.1"/>
    <property type="molecule type" value="Genomic_DNA"/>
</dbReference>
<dbReference type="Proteomes" id="UP001500393">
    <property type="component" value="Unassembled WGS sequence"/>
</dbReference>
<feature type="transmembrane region" description="Helical" evidence="1">
    <location>
        <begin position="94"/>
        <end position="127"/>
    </location>
</feature>
<feature type="transmembrane region" description="Helical" evidence="1">
    <location>
        <begin position="54"/>
        <end position="74"/>
    </location>
</feature>
<evidence type="ECO:0000313" key="2">
    <source>
        <dbReference type="EMBL" id="GAA1583084.1"/>
    </source>
</evidence>
<dbReference type="PANTHER" id="PTHR37305:SF1">
    <property type="entry name" value="MEMBRANE PROTEIN"/>
    <property type="match status" value="1"/>
</dbReference>
<evidence type="ECO:0000256" key="1">
    <source>
        <dbReference type="SAM" id="Phobius"/>
    </source>
</evidence>
<sequence>MHAEWTKLRTVRSTAWLVLAVVAAIVTVAVMATGSVSTSRCPSPAECFEDTTKLSLTGVWLGQIAVVVLAVLTISGEYGDRLIQTTLTANPRRLTVLLTKATVVTGMVLAASTLGVLGSLLAGRILLPGNGFTAANGYPPLSLADGSTARAAAGTVLYLGLIALLSLGIATVVRDTAGAIISVLTLLYIFPLIAELVADPQWHERLQKLAPMTAGLSIQATTGLDRLAIGPWPGLGVLAGYATGAMLLGLAVFKLRDA</sequence>
<keyword evidence="1" id="KW-0472">Membrane</keyword>
<feature type="transmembrane region" description="Helical" evidence="1">
    <location>
        <begin position="232"/>
        <end position="253"/>
    </location>
</feature>
<gene>
    <name evidence="2" type="ORF">GCM10009789_41080</name>
</gene>
<feature type="transmembrane region" description="Helical" evidence="1">
    <location>
        <begin position="15"/>
        <end position="34"/>
    </location>
</feature>
<feature type="transmembrane region" description="Helical" evidence="1">
    <location>
        <begin position="147"/>
        <end position="170"/>
    </location>
</feature>
<keyword evidence="1" id="KW-1133">Transmembrane helix</keyword>
<accession>A0ABN2DQB3</accession>
<keyword evidence="3" id="KW-1185">Reference proteome</keyword>
<keyword evidence="1" id="KW-0812">Transmembrane</keyword>
<dbReference type="PANTHER" id="PTHR37305">
    <property type="entry name" value="INTEGRAL MEMBRANE PROTEIN-RELATED"/>
    <property type="match status" value="1"/>
</dbReference>
<protein>
    <submittedName>
        <fullName evidence="2">ABC transporter permease subunit</fullName>
    </submittedName>
</protein>
<name>A0ABN2DQB3_9ACTN</name>
<comment type="caution">
    <text evidence="2">The sequence shown here is derived from an EMBL/GenBank/DDBJ whole genome shotgun (WGS) entry which is preliminary data.</text>
</comment>